<feature type="domain" description="Thiamine phosphate synthase/TenI" evidence="11">
    <location>
        <begin position="2"/>
        <end position="120"/>
    </location>
</feature>
<comment type="catalytic activity">
    <reaction evidence="8">
        <text>4-methyl-5-(2-phosphooxyethyl)-thiazole + 4-amino-2-methyl-5-(diphosphooxymethyl)pyrimidine + H(+) = thiamine phosphate + diphosphate</text>
        <dbReference type="Rhea" id="RHEA:22328"/>
        <dbReference type="ChEBI" id="CHEBI:15378"/>
        <dbReference type="ChEBI" id="CHEBI:33019"/>
        <dbReference type="ChEBI" id="CHEBI:37575"/>
        <dbReference type="ChEBI" id="CHEBI:57841"/>
        <dbReference type="ChEBI" id="CHEBI:58296"/>
        <dbReference type="EC" id="2.5.1.3"/>
    </reaction>
</comment>
<evidence type="ECO:0000256" key="4">
    <source>
        <dbReference type="ARBA" id="ARBA00022679"/>
    </source>
</evidence>
<proteinExistence type="predicted"/>
<dbReference type="EC" id="2.5.1.3" evidence="3"/>
<evidence type="ECO:0000259" key="11">
    <source>
        <dbReference type="Pfam" id="PF02581"/>
    </source>
</evidence>
<evidence type="ECO:0000256" key="2">
    <source>
        <dbReference type="ARBA" id="ARBA00005165"/>
    </source>
</evidence>
<dbReference type="GO" id="GO:0005737">
    <property type="term" value="C:cytoplasm"/>
    <property type="evidence" value="ECO:0007669"/>
    <property type="project" value="TreeGrafter"/>
</dbReference>
<dbReference type="GO" id="GO:0046872">
    <property type="term" value="F:metal ion binding"/>
    <property type="evidence" value="ECO:0007669"/>
    <property type="project" value="UniProtKB-KW"/>
</dbReference>
<dbReference type="Gene3D" id="3.20.20.70">
    <property type="entry name" value="Aldolase class I"/>
    <property type="match status" value="1"/>
</dbReference>
<evidence type="ECO:0000256" key="1">
    <source>
        <dbReference type="ARBA" id="ARBA00001946"/>
    </source>
</evidence>
<dbReference type="PANTHER" id="PTHR20857">
    <property type="entry name" value="THIAMINE-PHOSPHATE PYROPHOSPHORYLASE"/>
    <property type="match status" value="1"/>
</dbReference>
<reference evidence="12" key="1">
    <citation type="submission" date="2019-08" db="EMBL/GenBank/DDBJ databases">
        <authorList>
            <person name="Kucharzyk K."/>
            <person name="Murdoch R.W."/>
            <person name="Higgins S."/>
            <person name="Loffler F."/>
        </authorList>
    </citation>
    <scope>NUCLEOTIDE SEQUENCE</scope>
</reference>
<dbReference type="SUPFAM" id="SSF51391">
    <property type="entry name" value="Thiamin phosphate synthase"/>
    <property type="match status" value="1"/>
</dbReference>
<dbReference type="GO" id="GO:0004789">
    <property type="term" value="F:thiamine-phosphate diphosphorylase activity"/>
    <property type="evidence" value="ECO:0007669"/>
    <property type="project" value="UniProtKB-EC"/>
</dbReference>
<dbReference type="Pfam" id="PF02581">
    <property type="entry name" value="TMP-TENI"/>
    <property type="match status" value="1"/>
</dbReference>
<evidence type="ECO:0000256" key="5">
    <source>
        <dbReference type="ARBA" id="ARBA00022723"/>
    </source>
</evidence>
<evidence type="ECO:0000256" key="6">
    <source>
        <dbReference type="ARBA" id="ARBA00022842"/>
    </source>
</evidence>
<accession>A0A644ZEX5</accession>
<dbReference type="PANTHER" id="PTHR20857:SF15">
    <property type="entry name" value="THIAMINE-PHOSPHATE SYNTHASE"/>
    <property type="match status" value="1"/>
</dbReference>
<dbReference type="CDD" id="cd00564">
    <property type="entry name" value="TMP_TenI"/>
    <property type="match status" value="1"/>
</dbReference>
<dbReference type="InterPro" id="IPR022998">
    <property type="entry name" value="ThiamineP_synth_TenI"/>
</dbReference>
<evidence type="ECO:0000256" key="8">
    <source>
        <dbReference type="ARBA" id="ARBA00047334"/>
    </source>
</evidence>
<evidence type="ECO:0000313" key="12">
    <source>
        <dbReference type="EMBL" id="MPM38441.1"/>
    </source>
</evidence>
<dbReference type="AlphaFoldDB" id="A0A644ZEX5"/>
<keyword evidence="4 12" id="KW-0808">Transferase</keyword>
<dbReference type="InterPro" id="IPR013785">
    <property type="entry name" value="Aldolase_TIM"/>
</dbReference>
<sequence>MNDRIDIAMAIGADGVHIGQSDLPAAVARKIIGRDMLLGVSASSVSEALQAKLDGADYLGVGAMFHTGTKKDAQIVSMEELKRIRQAVRIPIVAIGGINRENAASFRKTRIDGLAVVSAIISQPDIKDTAKELKRLFLEGVTV</sequence>
<evidence type="ECO:0000256" key="10">
    <source>
        <dbReference type="ARBA" id="ARBA00047883"/>
    </source>
</evidence>
<comment type="catalytic activity">
    <reaction evidence="9">
        <text>2-(2-carboxy-4-methylthiazol-5-yl)ethyl phosphate + 4-amino-2-methyl-5-(diphosphooxymethyl)pyrimidine + 2 H(+) = thiamine phosphate + CO2 + diphosphate</text>
        <dbReference type="Rhea" id="RHEA:47848"/>
        <dbReference type="ChEBI" id="CHEBI:15378"/>
        <dbReference type="ChEBI" id="CHEBI:16526"/>
        <dbReference type="ChEBI" id="CHEBI:33019"/>
        <dbReference type="ChEBI" id="CHEBI:37575"/>
        <dbReference type="ChEBI" id="CHEBI:57841"/>
        <dbReference type="ChEBI" id="CHEBI:62890"/>
        <dbReference type="EC" id="2.5.1.3"/>
    </reaction>
</comment>
<evidence type="ECO:0000256" key="7">
    <source>
        <dbReference type="ARBA" id="ARBA00022977"/>
    </source>
</evidence>
<comment type="catalytic activity">
    <reaction evidence="10">
        <text>2-[(2R,5Z)-2-carboxy-4-methylthiazol-5(2H)-ylidene]ethyl phosphate + 4-amino-2-methyl-5-(diphosphooxymethyl)pyrimidine + 2 H(+) = thiamine phosphate + CO2 + diphosphate</text>
        <dbReference type="Rhea" id="RHEA:47844"/>
        <dbReference type="ChEBI" id="CHEBI:15378"/>
        <dbReference type="ChEBI" id="CHEBI:16526"/>
        <dbReference type="ChEBI" id="CHEBI:33019"/>
        <dbReference type="ChEBI" id="CHEBI:37575"/>
        <dbReference type="ChEBI" id="CHEBI:57841"/>
        <dbReference type="ChEBI" id="CHEBI:62899"/>
        <dbReference type="EC" id="2.5.1.3"/>
    </reaction>
</comment>
<keyword evidence="7" id="KW-0784">Thiamine biosynthesis</keyword>
<dbReference type="EMBL" id="VSSQ01008286">
    <property type="protein sequence ID" value="MPM38441.1"/>
    <property type="molecule type" value="Genomic_DNA"/>
</dbReference>
<comment type="caution">
    <text evidence="12">The sequence shown here is derived from an EMBL/GenBank/DDBJ whole genome shotgun (WGS) entry which is preliminary data.</text>
</comment>
<organism evidence="12">
    <name type="scientific">bioreactor metagenome</name>
    <dbReference type="NCBI Taxonomy" id="1076179"/>
    <lineage>
        <taxon>unclassified sequences</taxon>
        <taxon>metagenomes</taxon>
        <taxon>ecological metagenomes</taxon>
    </lineage>
</organism>
<dbReference type="InterPro" id="IPR036206">
    <property type="entry name" value="ThiamineP_synth_sf"/>
</dbReference>
<keyword evidence="6" id="KW-0460">Magnesium</keyword>
<dbReference type="NCBIfam" id="TIGR00693">
    <property type="entry name" value="thiE"/>
    <property type="match status" value="1"/>
</dbReference>
<keyword evidence="5" id="KW-0479">Metal-binding</keyword>
<dbReference type="UniPathway" id="UPA00060">
    <property type="reaction ID" value="UER00141"/>
</dbReference>
<evidence type="ECO:0000256" key="9">
    <source>
        <dbReference type="ARBA" id="ARBA00047851"/>
    </source>
</evidence>
<evidence type="ECO:0000256" key="3">
    <source>
        <dbReference type="ARBA" id="ARBA00012830"/>
    </source>
</evidence>
<gene>
    <name evidence="12" type="primary">thiE_24</name>
    <name evidence="12" type="ORF">SDC9_85070</name>
</gene>
<name>A0A644ZEX5_9ZZZZ</name>
<comment type="cofactor">
    <cofactor evidence="1">
        <name>Mg(2+)</name>
        <dbReference type="ChEBI" id="CHEBI:18420"/>
    </cofactor>
</comment>
<comment type="pathway">
    <text evidence="2">Cofactor biosynthesis; thiamine diphosphate biosynthesis; thiamine phosphate from 4-amino-2-methyl-5-diphosphomethylpyrimidine and 4-methyl-5-(2-phosphoethyl)-thiazole: step 1/1.</text>
</comment>
<protein>
    <recommendedName>
        <fullName evidence="3">thiamine phosphate synthase</fullName>
        <ecNumber evidence="3">2.5.1.3</ecNumber>
    </recommendedName>
</protein>
<dbReference type="InterPro" id="IPR034291">
    <property type="entry name" value="TMP_synthase"/>
</dbReference>
<dbReference type="GO" id="GO:0009228">
    <property type="term" value="P:thiamine biosynthetic process"/>
    <property type="evidence" value="ECO:0007669"/>
    <property type="project" value="UniProtKB-KW"/>
</dbReference>
<dbReference type="GO" id="GO:0009229">
    <property type="term" value="P:thiamine diphosphate biosynthetic process"/>
    <property type="evidence" value="ECO:0007669"/>
    <property type="project" value="UniProtKB-UniPathway"/>
</dbReference>